<feature type="transmembrane region" description="Helical" evidence="7">
    <location>
        <begin position="421"/>
        <end position="438"/>
    </location>
</feature>
<feature type="transmembrane region" description="Helical" evidence="7">
    <location>
        <begin position="310"/>
        <end position="333"/>
    </location>
</feature>
<evidence type="ECO:0000256" key="1">
    <source>
        <dbReference type="ARBA" id="ARBA00004651"/>
    </source>
</evidence>
<feature type="transmembrane region" description="Helical" evidence="7">
    <location>
        <begin position="169"/>
        <end position="186"/>
    </location>
</feature>
<accession>A0A1H9RL62</accession>
<keyword evidence="6 7" id="KW-0472">Membrane</keyword>
<reference evidence="9" key="1">
    <citation type="submission" date="2016-10" db="EMBL/GenBank/DDBJ databases">
        <authorList>
            <person name="Varghese N."/>
            <person name="Submissions S."/>
        </authorList>
    </citation>
    <scope>NUCLEOTIDE SEQUENCE [LARGE SCALE GENOMIC DNA]</scope>
    <source>
        <strain evidence="9">CGMCC 1.6963</strain>
    </source>
</reference>
<evidence type="ECO:0000256" key="5">
    <source>
        <dbReference type="ARBA" id="ARBA00022989"/>
    </source>
</evidence>
<evidence type="ECO:0000313" key="9">
    <source>
        <dbReference type="Proteomes" id="UP000199019"/>
    </source>
</evidence>
<proteinExistence type="inferred from homology"/>
<dbReference type="PANTHER" id="PTHR30250">
    <property type="entry name" value="PST FAMILY PREDICTED COLANIC ACID TRANSPORTER"/>
    <property type="match status" value="1"/>
</dbReference>
<dbReference type="AlphaFoldDB" id="A0A1H9RL62"/>
<evidence type="ECO:0000256" key="4">
    <source>
        <dbReference type="ARBA" id="ARBA00022692"/>
    </source>
</evidence>
<dbReference type="STRING" id="587636.SAMN05216199_1030"/>
<evidence type="ECO:0000256" key="7">
    <source>
        <dbReference type="SAM" id="Phobius"/>
    </source>
</evidence>
<evidence type="ECO:0000256" key="3">
    <source>
        <dbReference type="ARBA" id="ARBA00022475"/>
    </source>
</evidence>
<keyword evidence="9" id="KW-1185">Reference proteome</keyword>
<comment type="similarity">
    <text evidence="2">Belongs to the polysaccharide synthase family.</text>
</comment>
<feature type="transmembrane region" description="Helical" evidence="7">
    <location>
        <begin position="277"/>
        <end position="304"/>
    </location>
</feature>
<keyword evidence="4 7" id="KW-0812">Transmembrane</keyword>
<gene>
    <name evidence="8" type="ORF">SAMN05216199_1030</name>
</gene>
<feature type="transmembrane region" description="Helical" evidence="7">
    <location>
        <begin position="345"/>
        <end position="362"/>
    </location>
</feature>
<feature type="transmembrane region" description="Helical" evidence="7">
    <location>
        <begin position="234"/>
        <end position="256"/>
    </location>
</feature>
<evidence type="ECO:0000256" key="6">
    <source>
        <dbReference type="ARBA" id="ARBA00023136"/>
    </source>
</evidence>
<evidence type="ECO:0000313" key="8">
    <source>
        <dbReference type="EMBL" id="SER73490.1"/>
    </source>
</evidence>
<feature type="transmembrane region" description="Helical" evidence="7">
    <location>
        <begin position="45"/>
        <end position="63"/>
    </location>
</feature>
<dbReference type="EMBL" id="FOHB01000001">
    <property type="protein sequence ID" value="SER73490.1"/>
    <property type="molecule type" value="Genomic_DNA"/>
</dbReference>
<feature type="transmembrane region" description="Helical" evidence="7">
    <location>
        <begin position="110"/>
        <end position="131"/>
    </location>
</feature>
<feature type="transmembrane region" description="Helical" evidence="7">
    <location>
        <begin position="14"/>
        <end position="39"/>
    </location>
</feature>
<dbReference type="Proteomes" id="UP000199019">
    <property type="component" value="Unassembled WGS sequence"/>
</dbReference>
<keyword evidence="3" id="KW-1003">Cell membrane</keyword>
<comment type="subcellular location">
    <subcellularLocation>
        <location evidence="1">Cell membrane</location>
        <topology evidence="1">Multi-pass membrane protein</topology>
    </subcellularLocation>
</comment>
<feature type="transmembrane region" description="Helical" evidence="7">
    <location>
        <begin position="84"/>
        <end position="104"/>
    </location>
</feature>
<organism evidence="8 9">
    <name type="scientific">Pedococcus cremeus</name>
    <dbReference type="NCBI Taxonomy" id="587636"/>
    <lineage>
        <taxon>Bacteria</taxon>
        <taxon>Bacillati</taxon>
        <taxon>Actinomycetota</taxon>
        <taxon>Actinomycetes</taxon>
        <taxon>Micrococcales</taxon>
        <taxon>Intrasporangiaceae</taxon>
        <taxon>Pedococcus</taxon>
    </lineage>
</organism>
<feature type="transmembrane region" description="Helical" evidence="7">
    <location>
        <begin position="398"/>
        <end position="415"/>
    </location>
</feature>
<protein>
    <submittedName>
        <fullName evidence="8">Membrane protein involved in the export of O-antigen and teichoic acid</fullName>
    </submittedName>
</protein>
<sequence>MSDRHATVGVLRRVLVLSAGTAGVQAFAVLGQFLCAFWLTPTDYGHWATATSTLVVVSALTSLGEVNGYLASPSRSFRRARASILRINVVLMAVALCFGAFYIDAGRNEVGYLMMLVGVNIPLAGDAQLLYAAKVKQRRPREVMRAQWLAAAVRVGLAGCVAWQTGSAISLGVSVCAFSLIQIILLKAPAEPDSARGALATRERTKWAVQALSVNLPTQTDFLVASWLASPRILGIYFFSYQLTVGLSALIASPLSRVAIAELATMPHGRRGHVARGLVANVCSGVAVLSLAIGLLILPLAVWVPADWRAAVPVVVILLAGLPARFVAPIVDASLVAGQSWRRSIVFNMVDALGTGLAAVTALSGSPIALACATAAWKVLMAFVRVSGLEGPSFNAKLRTLAPATVAAVALVSIGVTQSPATFMLAVAGLAFCMVVAIKSVRPRIRHVAPTADPPAKDGFHVAAEKPATTKSSAGQRHH</sequence>
<name>A0A1H9RL62_9MICO</name>
<dbReference type="PANTHER" id="PTHR30250:SF10">
    <property type="entry name" value="LIPOPOLYSACCHARIDE BIOSYNTHESIS PROTEIN WZXC"/>
    <property type="match status" value="1"/>
</dbReference>
<keyword evidence="5 7" id="KW-1133">Transmembrane helix</keyword>
<dbReference type="InterPro" id="IPR050833">
    <property type="entry name" value="Poly_Biosynth_Transport"/>
</dbReference>
<feature type="transmembrane region" description="Helical" evidence="7">
    <location>
        <begin position="368"/>
        <end position="386"/>
    </location>
</feature>
<evidence type="ECO:0000256" key="2">
    <source>
        <dbReference type="ARBA" id="ARBA00007430"/>
    </source>
</evidence>
<dbReference type="GO" id="GO:0005886">
    <property type="term" value="C:plasma membrane"/>
    <property type="evidence" value="ECO:0007669"/>
    <property type="project" value="UniProtKB-SubCell"/>
</dbReference>